<keyword evidence="4" id="KW-1185">Reference proteome</keyword>
<dbReference type="PANTHER" id="PTHR34351:SF1">
    <property type="entry name" value="SLR1927 PROTEIN"/>
    <property type="match status" value="1"/>
</dbReference>
<feature type="transmembrane region" description="Helical" evidence="2">
    <location>
        <begin position="61"/>
        <end position="80"/>
    </location>
</feature>
<organism evidence="3 4">
    <name type="scientific">Ideonella livida</name>
    <dbReference type="NCBI Taxonomy" id="2707176"/>
    <lineage>
        <taxon>Bacteria</taxon>
        <taxon>Pseudomonadati</taxon>
        <taxon>Pseudomonadota</taxon>
        <taxon>Betaproteobacteria</taxon>
        <taxon>Burkholderiales</taxon>
        <taxon>Sphaerotilaceae</taxon>
        <taxon>Ideonella</taxon>
    </lineage>
</organism>
<dbReference type="RefSeq" id="WP_163455933.1">
    <property type="nucleotide sequence ID" value="NZ_JAAGOH010000002.1"/>
</dbReference>
<comment type="caution">
    <text evidence="3">The sequence shown here is derived from an EMBL/GenBank/DDBJ whole genome shotgun (WGS) entry which is preliminary data.</text>
</comment>
<proteinExistence type="predicted"/>
<accession>A0A7C9TH18</accession>
<keyword evidence="2" id="KW-0472">Membrane</keyword>
<keyword evidence="2" id="KW-1133">Transmembrane helix</keyword>
<name>A0A7C9TH18_9BURK</name>
<evidence type="ECO:0000256" key="1">
    <source>
        <dbReference type="SAM" id="MobiDB-lite"/>
    </source>
</evidence>
<reference evidence="3 4" key="1">
    <citation type="submission" date="2020-02" db="EMBL/GenBank/DDBJ databases">
        <title>Ideonella bacterium strain TBM-1.</title>
        <authorList>
            <person name="Chen W.-M."/>
        </authorList>
    </citation>
    <scope>NUCLEOTIDE SEQUENCE [LARGE SCALE GENOMIC DNA]</scope>
    <source>
        <strain evidence="3 4">TBM-1</strain>
    </source>
</reference>
<dbReference type="PANTHER" id="PTHR34351">
    <property type="entry name" value="SLR1927 PROTEIN-RELATED"/>
    <property type="match status" value="1"/>
</dbReference>
<sequence length="324" mass="36124">MKTPEGLRQRWQAWWTARHPRTETWRLQQRNIYIVPTRAGLAFAATLMLLLVASINYQLNLGYALTFLLAGAGLASIHLTHGNLRGLQLHLKPVRPVFAGELAQLEVVLDNPGNARPGLNLGPADLDLQAHPTWSCADPGGQTTVVLGVQAPVRGRHPLPALRLETRYPFGLFRAWTVWRPAGELRVHPRPEHPCPPLPAPEGPSGRQGAAVGAGLHGELDELRAWRPGDPPRRVVWKKWARGGELVSRDASPQLPHHLWLDWTQTRQAGDGERRLSRVVGWILLCEQRQQPWGLRLPGLRLPPGLGALRQAEALDLLCDWEPR</sequence>
<dbReference type="EMBL" id="JAAGOH010000002">
    <property type="protein sequence ID" value="NDY90078.1"/>
    <property type="molecule type" value="Genomic_DNA"/>
</dbReference>
<evidence type="ECO:0000256" key="2">
    <source>
        <dbReference type="SAM" id="Phobius"/>
    </source>
</evidence>
<feature type="transmembrane region" description="Helical" evidence="2">
    <location>
        <begin position="31"/>
        <end position="55"/>
    </location>
</feature>
<evidence type="ECO:0000313" key="3">
    <source>
        <dbReference type="EMBL" id="NDY90078.1"/>
    </source>
</evidence>
<dbReference type="AlphaFoldDB" id="A0A7C9TH18"/>
<feature type="region of interest" description="Disordered" evidence="1">
    <location>
        <begin position="190"/>
        <end position="210"/>
    </location>
</feature>
<keyword evidence="2" id="KW-0812">Transmembrane</keyword>
<protein>
    <submittedName>
        <fullName evidence="3">DUF58 domain-containing protein</fullName>
    </submittedName>
</protein>
<dbReference type="Proteomes" id="UP000484255">
    <property type="component" value="Unassembled WGS sequence"/>
</dbReference>
<gene>
    <name evidence="3" type="ORF">G3A44_02605</name>
</gene>
<evidence type="ECO:0000313" key="4">
    <source>
        <dbReference type="Proteomes" id="UP000484255"/>
    </source>
</evidence>